<gene>
    <name evidence="1" type="ORF">AVDCRST_MAG84-5834</name>
</gene>
<organism evidence="1">
    <name type="scientific">uncultured Microcoleus sp</name>
    <dbReference type="NCBI Taxonomy" id="259945"/>
    <lineage>
        <taxon>Bacteria</taxon>
        <taxon>Bacillati</taxon>
        <taxon>Cyanobacteriota</taxon>
        <taxon>Cyanophyceae</taxon>
        <taxon>Oscillatoriophycideae</taxon>
        <taxon>Oscillatoriales</taxon>
        <taxon>Microcoleaceae</taxon>
        <taxon>Microcoleus</taxon>
        <taxon>environmental samples</taxon>
    </lineage>
</organism>
<protein>
    <submittedName>
        <fullName evidence="1">Uncharacterized protein</fullName>
    </submittedName>
</protein>
<reference evidence="1" key="1">
    <citation type="submission" date="2020-02" db="EMBL/GenBank/DDBJ databases">
        <authorList>
            <person name="Meier V. D."/>
        </authorList>
    </citation>
    <scope>NUCLEOTIDE SEQUENCE</scope>
    <source>
        <strain evidence="1">AVDCRST_MAG84</strain>
    </source>
</reference>
<dbReference type="AlphaFoldDB" id="A0A6J4NRX5"/>
<accession>A0A6J4NRX5</accession>
<evidence type="ECO:0000313" key="1">
    <source>
        <dbReference type="EMBL" id="CAA9395250.1"/>
    </source>
</evidence>
<name>A0A6J4NRX5_9CYAN</name>
<proteinExistence type="predicted"/>
<sequence>MTSAAPENIAWVAIAQDCRAVGYLAASEFNAHMGLTGLKYSSALYKALAALWVASRKLDLGNQFSAAIAVFLPPGEFNDSQQFFELLGQAAGAFETPTGRLSVTLDKTQALQEGGGICIVHNSKLGAAFKHRVTAFAMVGFRNASLVVSARGAVGKGKTSDLGMVRMAELVQERTSGYDAARLTAAIAASGDRFNRPPFYRIARNRDAGARDAEVDRLIEAVKLSRKDYARMLTSWLDEVLPPDLDEIVFCGGTCGYLEQELRTYARVAYSWHAGIAVPPKLDPHGLGYRLADLWGLWSYFSSLFSVAGVVRSQEAKPASDSSVDGFRASDRDFDSLESAQFGCSGKRAIPLACDAVAFKGRGGSEELAIAGEREPHNADRSLLSPDVALDGDLGESRNLDGNMGESRNLDGDIGERARHFTERSLLSPDAALDGDIGGSHNFERFDECDRHSTERSVSSPDIALDDEVSIVAGPYRPPKLKNRAGGQVAQGLVPTAECNSTPIKEEESCA</sequence>
<dbReference type="EMBL" id="CADCTZ010001399">
    <property type="protein sequence ID" value="CAA9395250.1"/>
    <property type="molecule type" value="Genomic_DNA"/>
</dbReference>